<dbReference type="HOGENOM" id="CLU_1294849_0_0_1"/>
<organism evidence="1 2">
    <name type="scientific">Pichia sorbitophila (strain ATCC MYA-4447 / BCRC 22081 / CBS 7064 / NBRC 10061 / NRRL Y-12695)</name>
    <name type="common">Hybrid yeast</name>
    <dbReference type="NCBI Taxonomy" id="559304"/>
    <lineage>
        <taxon>Eukaryota</taxon>
        <taxon>Fungi</taxon>
        <taxon>Dikarya</taxon>
        <taxon>Ascomycota</taxon>
        <taxon>Saccharomycotina</taxon>
        <taxon>Pichiomycetes</taxon>
        <taxon>Debaryomycetaceae</taxon>
        <taxon>Millerozyma</taxon>
    </lineage>
</organism>
<dbReference type="AlphaFoldDB" id="G8YUE1"/>
<name>G8YUE1_PICSO</name>
<proteinExistence type="predicted"/>
<reference evidence="1 2" key="1">
    <citation type="journal article" date="2012" name="G3 (Bethesda)">
        <title>Pichia sorbitophila, an interspecies yeast hybrid reveals early steps of genome resolution following polyploidization.</title>
        <authorList>
            <person name="Leh Louis V."/>
            <person name="Despons L."/>
            <person name="Friedrich A."/>
            <person name="Martin T."/>
            <person name="Durrens P."/>
            <person name="Casaregola S."/>
            <person name="Neuveglise C."/>
            <person name="Fairhead C."/>
            <person name="Marck C."/>
            <person name="Cruz J.A."/>
            <person name="Straub M.L."/>
            <person name="Kugler V."/>
            <person name="Sacerdot C."/>
            <person name="Uzunov Z."/>
            <person name="Thierry A."/>
            <person name="Weiss S."/>
            <person name="Bleykasten C."/>
            <person name="De Montigny J."/>
            <person name="Jacques N."/>
            <person name="Jung P."/>
            <person name="Lemaire M."/>
            <person name="Mallet S."/>
            <person name="Morel G."/>
            <person name="Richard G.F."/>
            <person name="Sarkar A."/>
            <person name="Savel G."/>
            <person name="Schacherer J."/>
            <person name="Seret M.L."/>
            <person name="Talla E."/>
            <person name="Samson G."/>
            <person name="Jubin C."/>
            <person name="Poulain J."/>
            <person name="Vacherie B."/>
            <person name="Barbe V."/>
            <person name="Pelletier E."/>
            <person name="Sherman D.J."/>
            <person name="Westhof E."/>
            <person name="Weissenbach J."/>
            <person name="Baret P.V."/>
            <person name="Wincker P."/>
            <person name="Gaillardin C."/>
            <person name="Dujon B."/>
            <person name="Souciet J.L."/>
        </authorList>
    </citation>
    <scope>NUCLEOTIDE SEQUENCE [LARGE SCALE GENOMIC DNA]</scope>
    <source>
        <strain evidence="2">ATCC MYA-4447 / BCRC 22081 / CBS 7064 / NBRC 10061 / NRRL Y-12695</strain>
    </source>
</reference>
<keyword evidence="2" id="KW-1185">Reference proteome</keyword>
<accession>G8YUE1</accession>
<sequence>MYVYQEMDDVSDLDSQCDVMSELDPSHDDTALTGIKYNDIGLQEEEFKKASLAANDCLYKMYSYAFDFSVIPFDRRATALERGAEKCFSPSEAFPLYENHNKLLSNRPESNRRASCYHTGIESSYYAKDISDTFSSTLLRASPFDHFADTNAPNANIYKHAARRNDLLAPKLSRSVFCMAESVEYVNKNNQRFVRKMSDTERGFVPRKLHFDV</sequence>
<dbReference type="InParanoid" id="G8YUE1"/>
<evidence type="ECO:0000313" key="2">
    <source>
        <dbReference type="Proteomes" id="UP000005222"/>
    </source>
</evidence>
<protein>
    <submittedName>
        <fullName evidence="1">Piso0_000050 protein</fullName>
    </submittedName>
</protein>
<gene>
    <name evidence="1" type="primary">Piso0_000050</name>
    <name evidence="1" type="ORF">GNLVRS01_PISO0A00946g</name>
</gene>
<dbReference type="EMBL" id="FO082059">
    <property type="protein sequence ID" value="CCE72474.1"/>
    <property type="molecule type" value="Genomic_DNA"/>
</dbReference>
<dbReference type="Proteomes" id="UP000005222">
    <property type="component" value="Chromosome A"/>
</dbReference>
<evidence type="ECO:0000313" key="1">
    <source>
        <dbReference type="EMBL" id="CCE72474.1"/>
    </source>
</evidence>